<dbReference type="AlphaFoldDB" id="A0A7M7P3I0"/>
<dbReference type="Proteomes" id="UP000007110">
    <property type="component" value="Unassembled WGS sequence"/>
</dbReference>
<evidence type="ECO:0000313" key="2">
    <source>
        <dbReference type="Proteomes" id="UP000007110"/>
    </source>
</evidence>
<accession>A0A7M7P3I0</accession>
<dbReference type="GeneID" id="115925197"/>
<dbReference type="InterPro" id="IPR016084">
    <property type="entry name" value="Haem_Oase-like_multi-hlx"/>
</dbReference>
<dbReference type="SUPFAM" id="SSF48613">
    <property type="entry name" value="Heme oxygenase-like"/>
    <property type="match status" value="1"/>
</dbReference>
<dbReference type="InParanoid" id="A0A7M7P3I0"/>
<dbReference type="OMA" id="WGWLANE"/>
<dbReference type="OrthoDB" id="6062485at2759"/>
<dbReference type="Gene3D" id="1.20.910.10">
    <property type="entry name" value="Heme oxygenase-like"/>
    <property type="match status" value="1"/>
</dbReference>
<dbReference type="InterPro" id="IPR050967">
    <property type="entry name" value="Thiamine_Salvage_TenA"/>
</dbReference>
<sequence>MFKEWYIQDPKGIAMGDAAASYSKFEKDVATEEESFYLLIAMLPCEKLWGWLSQQIESGINDTNVYSFWIEDNLPESDTLATYINENAERFNVDQQKAMDIYQNGMQCEVDFFTSATIEEDN</sequence>
<organism evidence="1 2">
    <name type="scientific">Strongylocentrotus purpuratus</name>
    <name type="common">Purple sea urchin</name>
    <dbReference type="NCBI Taxonomy" id="7668"/>
    <lineage>
        <taxon>Eukaryota</taxon>
        <taxon>Metazoa</taxon>
        <taxon>Echinodermata</taxon>
        <taxon>Eleutherozoa</taxon>
        <taxon>Echinozoa</taxon>
        <taxon>Echinoidea</taxon>
        <taxon>Euechinoidea</taxon>
        <taxon>Echinacea</taxon>
        <taxon>Camarodonta</taxon>
        <taxon>Echinidea</taxon>
        <taxon>Strongylocentrotidae</taxon>
        <taxon>Strongylocentrotus</taxon>
    </lineage>
</organism>
<protein>
    <submittedName>
        <fullName evidence="1">Uncharacterized protein</fullName>
    </submittedName>
</protein>
<keyword evidence="2" id="KW-1185">Reference proteome</keyword>
<reference evidence="1" key="2">
    <citation type="submission" date="2021-01" db="UniProtKB">
        <authorList>
            <consortium name="EnsemblMetazoa"/>
        </authorList>
    </citation>
    <scope>IDENTIFICATION</scope>
</reference>
<dbReference type="PANTHER" id="PTHR43198:SF2">
    <property type="entry name" value="SI:CH1073-67J19.1-RELATED"/>
    <property type="match status" value="1"/>
</dbReference>
<dbReference type="RefSeq" id="XP_030844617.1">
    <property type="nucleotide sequence ID" value="XM_030988757.1"/>
</dbReference>
<dbReference type="EnsemblMetazoa" id="XM_030988757">
    <property type="protein sequence ID" value="XP_030844617"/>
    <property type="gene ID" value="LOC115925197"/>
</dbReference>
<reference evidence="2" key="1">
    <citation type="submission" date="2015-02" db="EMBL/GenBank/DDBJ databases">
        <title>Genome sequencing for Strongylocentrotus purpuratus.</title>
        <authorList>
            <person name="Murali S."/>
            <person name="Liu Y."/>
            <person name="Vee V."/>
            <person name="English A."/>
            <person name="Wang M."/>
            <person name="Skinner E."/>
            <person name="Han Y."/>
            <person name="Muzny D.M."/>
            <person name="Worley K.C."/>
            <person name="Gibbs R.A."/>
        </authorList>
    </citation>
    <scope>NUCLEOTIDE SEQUENCE</scope>
</reference>
<dbReference type="KEGG" id="spu:115925197"/>
<dbReference type="GO" id="GO:0005829">
    <property type="term" value="C:cytosol"/>
    <property type="evidence" value="ECO:0000318"/>
    <property type="project" value="GO_Central"/>
</dbReference>
<evidence type="ECO:0000313" key="1">
    <source>
        <dbReference type="EnsemblMetazoa" id="XP_030844617"/>
    </source>
</evidence>
<proteinExistence type="predicted"/>
<dbReference type="PANTHER" id="PTHR43198">
    <property type="entry name" value="BIFUNCTIONAL TH2 PROTEIN"/>
    <property type="match status" value="1"/>
</dbReference>
<name>A0A7M7P3I0_STRPU</name>